<feature type="domain" description="UBX" evidence="1">
    <location>
        <begin position="75"/>
        <end position="178"/>
    </location>
</feature>
<dbReference type="OrthoDB" id="1026733at2759"/>
<dbReference type="AlphaFoldDB" id="A0A7R9BMP8"/>
<keyword evidence="3" id="KW-1185">Reference proteome</keyword>
<sequence length="181" mass="20690">MRMSGSNSKDKINEMRKIREEQDAAYEASLAADRERSLRDKRTKDHQQRISERLAAIKKQKLEFLSFLKQEPSRGTPGVLTINAILPNGKRIQRRFHQDEPLTALFYFVFCDADSPPEFDVVTSYPKRVVPCRPADTLRRIRGDDEEVSTSPENHVKGLDKGLTFAQFGITLNEVVLVIEA</sequence>
<organism evidence="2">
    <name type="scientific">Notodromas monacha</name>
    <dbReference type="NCBI Taxonomy" id="399045"/>
    <lineage>
        <taxon>Eukaryota</taxon>
        <taxon>Metazoa</taxon>
        <taxon>Ecdysozoa</taxon>
        <taxon>Arthropoda</taxon>
        <taxon>Crustacea</taxon>
        <taxon>Oligostraca</taxon>
        <taxon>Ostracoda</taxon>
        <taxon>Podocopa</taxon>
        <taxon>Podocopida</taxon>
        <taxon>Cypridocopina</taxon>
        <taxon>Cypridoidea</taxon>
        <taxon>Cyprididae</taxon>
        <taxon>Notodromas</taxon>
    </lineage>
</organism>
<proteinExistence type="predicted"/>
<dbReference type="Gene3D" id="3.10.20.90">
    <property type="entry name" value="Phosphatidylinositol 3-kinase Catalytic Subunit, Chain A, domain 1"/>
    <property type="match status" value="1"/>
</dbReference>
<accession>A0A7R9BMP8</accession>
<evidence type="ECO:0000313" key="2">
    <source>
        <dbReference type="EMBL" id="CAD7276686.1"/>
    </source>
</evidence>
<protein>
    <recommendedName>
        <fullName evidence="1">UBX domain-containing protein</fullName>
    </recommendedName>
</protein>
<name>A0A7R9BMP8_9CRUS</name>
<dbReference type="InterPro" id="IPR029071">
    <property type="entry name" value="Ubiquitin-like_domsf"/>
</dbReference>
<dbReference type="SUPFAM" id="SSF54236">
    <property type="entry name" value="Ubiquitin-like"/>
    <property type="match status" value="1"/>
</dbReference>
<dbReference type="PROSITE" id="PS50033">
    <property type="entry name" value="UBX"/>
    <property type="match status" value="1"/>
</dbReference>
<dbReference type="PANTHER" id="PTHR23322:SF93">
    <property type="entry name" value="UBX DOMAIN-CONTAINING PROTEIN 8"/>
    <property type="match status" value="1"/>
</dbReference>
<dbReference type="GO" id="GO:0043130">
    <property type="term" value="F:ubiquitin binding"/>
    <property type="evidence" value="ECO:0007669"/>
    <property type="project" value="TreeGrafter"/>
</dbReference>
<dbReference type="Proteomes" id="UP000678499">
    <property type="component" value="Unassembled WGS sequence"/>
</dbReference>
<dbReference type="Pfam" id="PF00789">
    <property type="entry name" value="UBX"/>
    <property type="match status" value="1"/>
</dbReference>
<dbReference type="InterPro" id="IPR001012">
    <property type="entry name" value="UBX_dom"/>
</dbReference>
<evidence type="ECO:0000259" key="1">
    <source>
        <dbReference type="PROSITE" id="PS50033"/>
    </source>
</evidence>
<gene>
    <name evidence="2" type="ORF">NMOB1V02_LOCUS4437</name>
</gene>
<dbReference type="EMBL" id="OA882718">
    <property type="protein sequence ID" value="CAD7276686.1"/>
    <property type="molecule type" value="Genomic_DNA"/>
</dbReference>
<dbReference type="PANTHER" id="PTHR23322">
    <property type="entry name" value="FAS-ASSOCIATED PROTEIN"/>
    <property type="match status" value="1"/>
</dbReference>
<evidence type="ECO:0000313" key="3">
    <source>
        <dbReference type="Proteomes" id="UP000678499"/>
    </source>
</evidence>
<reference evidence="2" key="1">
    <citation type="submission" date="2020-11" db="EMBL/GenBank/DDBJ databases">
        <authorList>
            <person name="Tran Van P."/>
        </authorList>
    </citation>
    <scope>NUCLEOTIDE SEQUENCE</scope>
</reference>
<dbReference type="InterPro" id="IPR050730">
    <property type="entry name" value="UBX_domain-protein"/>
</dbReference>
<dbReference type="EMBL" id="CAJPEX010000681">
    <property type="protein sequence ID" value="CAG0916838.1"/>
    <property type="molecule type" value="Genomic_DNA"/>
</dbReference>